<dbReference type="STRING" id="264462.Bd1794"/>
<feature type="chain" id="PRO_5004276442" description="GmrSD restriction endonucleases C-terminal domain-containing protein" evidence="1">
    <location>
        <begin position="29"/>
        <end position="293"/>
    </location>
</feature>
<dbReference type="Proteomes" id="UP000008080">
    <property type="component" value="Chromosome"/>
</dbReference>
<gene>
    <name evidence="3" type="ordered locus">Bd1794</name>
</gene>
<dbReference type="EMBL" id="BX842650">
    <property type="protein sequence ID" value="CAE79655.1"/>
    <property type="molecule type" value="Genomic_DNA"/>
</dbReference>
<protein>
    <recommendedName>
        <fullName evidence="2">GmrSD restriction endonucleases C-terminal domain-containing protein</fullName>
    </recommendedName>
</protein>
<evidence type="ECO:0000256" key="1">
    <source>
        <dbReference type="SAM" id="SignalP"/>
    </source>
</evidence>
<dbReference type="HOGENOM" id="CLU_082658_0_0_7"/>
<dbReference type="InterPro" id="IPR011089">
    <property type="entry name" value="GmrSD_C"/>
</dbReference>
<dbReference type="PANTHER" id="PTHR24094">
    <property type="entry name" value="SECRETED PROTEIN"/>
    <property type="match status" value="1"/>
</dbReference>
<feature type="signal peptide" evidence="1">
    <location>
        <begin position="1"/>
        <end position="28"/>
    </location>
</feature>
<dbReference type="KEGG" id="bba:Bd1794"/>
<dbReference type="RefSeq" id="WP_011164257.1">
    <property type="nucleotide sequence ID" value="NC_005363.1"/>
</dbReference>
<dbReference type="eggNOG" id="COG2356">
    <property type="taxonomic scope" value="Bacteria"/>
</dbReference>
<name>Q6MM50_BDEBA</name>
<proteinExistence type="predicted"/>
<evidence type="ECO:0000313" key="3">
    <source>
        <dbReference type="EMBL" id="CAE79655.1"/>
    </source>
</evidence>
<feature type="domain" description="GmrSD restriction endonucleases C-terminal" evidence="2">
    <location>
        <begin position="121"/>
        <end position="252"/>
    </location>
</feature>
<keyword evidence="1" id="KW-0732">Signal</keyword>
<accession>Q6MM50</accession>
<organism evidence="3 4">
    <name type="scientific">Bdellovibrio bacteriovorus (strain ATCC 15356 / DSM 50701 / NCIMB 9529 / HD100)</name>
    <dbReference type="NCBI Taxonomy" id="264462"/>
    <lineage>
        <taxon>Bacteria</taxon>
        <taxon>Pseudomonadati</taxon>
        <taxon>Bdellovibrionota</taxon>
        <taxon>Bdellovibrionia</taxon>
        <taxon>Bdellovibrionales</taxon>
        <taxon>Pseudobdellovibrionaceae</taxon>
        <taxon>Bdellovibrio</taxon>
    </lineage>
</organism>
<evidence type="ECO:0000259" key="2">
    <source>
        <dbReference type="Pfam" id="PF07510"/>
    </source>
</evidence>
<reference evidence="3 4" key="1">
    <citation type="journal article" date="2004" name="Science">
        <title>A predator unmasked: life cycle of Bdellovibrio bacteriovorus from a genomic perspective.</title>
        <authorList>
            <person name="Rendulic S."/>
            <person name="Jagtap P."/>
            <person name="Rosinus A."/>
            <person name="Eppinger M."/>
            <person name="Baar C."/>
            <person name="Lanz C."/>
            <person name="Keller H."/>
            <person name="Lambert C."/>
            <person name="Evans K.J."/>
            <person name="Goesmann A."/>
            <person name="Meyer F."/>
            <person name="Sockett R.E."/>
            <person name="Schuster S.C."/>
        </authorList>
    </citation>
    <scope>NUCLEOTIDE SEQUENCE [LARGE SCALE GENOMIC DNA]</scope>
    <source>
        <strain evidence="4">ATCC 15356 / DSM 50701 / NCIMB 9529 / HD100</strain>
    </source>
</reference>
<dbReference type="AlphaFoldDB" id="Q6MM50"/>
<evidence type="ECO:0000313" key="4">
    <source>
        <dbReference type="Proteomes" id="UP000008080"/>
    </source>
</evidence>
<dbReference type="Pfam" id="PF07510">
    <property type="entry name" value="GmrSD_C"/>
    <property type="match status" value="1"/>
</dbReference>
<sequence length="293" mass="33808">MKQLKLKTASLQFVTVIMVAMSAAPVYAAPATAAPAHEFFTVDEENLESDTTRRKEYSFMEYTPEFGPHQFIQGLKKVVINLLKWTLHEEAPPTPEEKYMRKLHFGRWINDPTDDTCMNTRAKVLVRDSNQEVTYRGNRQCVVDSGHWNDPYAGKEVVVAKEIQIDHMVPLKNAYVSGAWQWDYKTRCLYANYMGYKNHLVAADASANMSKGDRAPDKYLPSNLGYRCQYVRDWLAVKLIWKLNMTMDEVQAIHDVVTNYGCKASDFKFSKAELESQREYINANLDFCMINKR</sequence>
<keyword evidence="4" id="KW-1185">Reference proteome</keyword>
<dbReference type="GeneID" id="93012769"/>
<dbReference type="PANTHER" id="PTHR24094:SF15">
    <property type="entry name" value="AMP-DEPENDENT SYNTHETASE_LIGASE DOMAIN-CONTAINING PROTEIN-RELATED"/>
    <property type="match status" value="1"/>
</dbReference>